<feature type="region of interest" description="Disordered" evidence="1">
    <location>
        <begin position="1"/>
        <end position="26"/>
    </location>
</feature>
<dbReference type="EMBL" id="CAUJNA010001284">
    <property type="protein sequence ID" value="CAJ1385810.1"/>
    <property type="molecule type" value="Genomic_DNA"/>
</dbReference>
<keyword evidence="3" id="KW-1185">Reference proteome</keyword>
<feature type="compositionally biased region" description="Polar residues" evidence="1">
    <location>
        <begin position="1"/>
        <end position="15"/>
    </location>
</feature>
<proteinExistence type="predicted"/>
<comment type="caution">
    <text evidence="2">The sequence shown here is derived from an EMBL/GenBank/DDBJ whole genome shotgun (WGS) entry which is preliminary data.</text>
</comment>
<dbReference type="AlphaFoldDB" id="A0AA36IFJ6"/>
<name>A0AA36IFJ6_9DINO</name>
<organism evidence="2 3">
    <name type="scientific">Effrenium voratum</name>
    <dbReference type="NCBI Taxonomy" id="2562239"/>
    <lineage>
        <taxon>Eukaryota</taxon>
        <taxon>Sar</taxon>
        <taxon>Alveolata</taxon>
        <taxon>Dinophyceae</taxon>
        <taxon>Suessiales</taxon>
        <taxon>Symbiodiniaceae</taxon>
        <taxon>Effrenium</taxon>
    </lineage>
</organism>
<gene>
    <name evidence="2" type="ORF">EVOR1521_LOCUS12329</name>
</gene>
<dbReference type="Gene3D" id="3.40.50.450">
    <property type="match status" value="1"/>
</dbReference>
<accession>A0AA36IFJ6</accession>
<evidence type="ECO:0000313" key="2">
    <source>
        <dbReference type="EMBL" id="CAJ1385810.1"/>
    </source>
</evidence>
<evidence type="ECO:0000313" key="3">
    <source>
        <dbReference type="Proteomes" id="UP001178507"/>
    </source>
</evidence>
<reference evidence="2" key="1">
    <citation type="submission" date="2023-08" db="EMBL/GenBank/DDBJ databases">
        <authorList>
            <person name="Chen Y."/>
            <person name="Shah S."/>
            <person name="Dougan E. K."/>
            <person name="Thang M."/>
            <person name="Chan C."/>
        </authorList>
    </citation>
    <scope>NUCLEOTIDE SEQUENCE</scope>
</reference>
<protein>
    <submittedName>
        <fullName evidence="2">Uncharacterized protein</fullName>
    </submittedName>
</protein>
<dbReference type="Proteomes" id="UP001178507">
    <property type="component" value="Unassembled WGS sequence"/>
</dbReference>
<evidence type="ECO:0000256" key="1">
    <source>
        <dbReference type="SAM" id="MobiDB-lite"/>
    </source>
</evidence>
<sequence length="280" mass="30538">MALSLTFAQSATSSAPGKGAPVPLAGHVRHNKPSTCAMSLLTSVAALGLGICARNLRNKQHHKRLRFQNEPSRLKMRAEDVVGRAGLFRSLKWSIGGLLGRRKSGGTATLEKGESDMATSPEEEFARLTNPEQNVAILGTRDCAYPHQQEIEALTQGHVEREHRIFTSGSTGTNSAVIKAVLDKGRPDLLTVELPQSFGKQDDDVQALLNQCKEGGATIRSHRERDHIELAQAAAECNTRILNQVNRLVVFATDRSDKYLRLVREAQSRGVVVAAFNVEV</sequence>